<dbReference type="GO" id="GO:0043161">
    <property type="term" value="P:proteasome-mediated ubiquitin-dependent protein catabolic process"/>
    <property type="evidence" value="ECO:0007669"/>
    <property type="project" value="TreeGrafter"/>
</dbReference>
<organism evidence="9 10">
    <name type="scientific">Diaphorina citri</name>
    <name type="common">Asian citrus psyllid</name>
    <dbReference type="NCBI Taxonomy" id="121845"/>
    <lineage>
        <taxon>Eukaryota</taxon>
        <taxon>Metazoa</taxon>
        <taxon>Ecdysozoa</taxon>
        <taxon>Arthropoda</taxon>
        <taxon>Hexapoda</taxon>
        <taxon>Insecta</taxon>
        <taxon>Pterygota</taxon>
        <taxon>Neoptera</taxon>
        <taxon>Paraneoptera</taxon>
        <taxon>Hemiptera</taxon>
        <taxon>Sternorrhyncha</taxon>
        <taxon>Psylloidea</taxon>
        <taxon>Psyllidae</taxon>
        <taxon>Diaphorininae</taxon>
        <taxon>Diaphorina</taxon>
    </lineage>
</organism>
<gene>
    <name evidence="10" type="primary">LOC103510335</name>
</gene>
<proteinExistence type="inferred from homology"/>
<evidence type="ECO:0000256" key="4">
    <source>
        <dbReference type="ARBA" id="ARBA00014684"/>
    </source>
</evidence>
<evidence type="ECO:0000256" key="5">
    <source>
        <dbReference type="ARBA" id="ARBA00022490"/>
    </source>
</evidence>
<dbReference type="SUPFAM" id="SSF158235">
    <property type="entry name" value="SOCS box-like"/>
    <property type="match status" value="1"/>
</dbReference>
<sequence length="241" mass="27850">MSYYYQHEDTWTWDLQDINSHTTWVDEKTRRTVILHPNWSKGAAGIRGTRMLNHGRYYWELNTTRRTTGTSVQFGIGTKQARTHHEEFVDLMGNDENSWALSHRGLIFHGGVVYKYTDALIESSKTIKIGVEFDGIAGTLGFYKDGEYLGIAFHGLQHVKEPLYPMVSSTALRTKITLELARQDYIHLKDMCRASIIQHMTQADLDAILLPVSIKEYIDEAMKRVKCTPFSRCRYYALNFD</sequence>
<evidence type="ECO:0000259" key="8">
    <source>
        <dbReference type="PROSITE" id="PS50225"/>
    </source>
</evidence>
<dbReference type="InterPro" id="IPR035754">
    <property type="entry name" value="SPRY_SPSB3"/>
</dbReference>
<dbReference type="AlphaFoldDB" id="A0A1S3D2S2"/>
<dbReference type="CDD" id="cd12876">
    <property type="entry name" value="SPRY_SOCS3"/>
    <property type="match status" value="1"/>
</dbReference>
<dbReference type="PROSITE" id="PS50225">
    <property type="entry name" value="SOCS"/>
    <property type="match status" value="1"/>
</dbReference>
<comment type="subcellular location">
    <subcellularLocation>
        <location evidence="2">Cytoplasm</location>
    </subcellularLocation>
    <subcellularLocation>
        <location evidence="1">Nucleus</location>
    </subcellularLocation>
</comment>
<dbReference type="InterPro" id="IPR036036">
    <property type="entry name" value="SOCS_box-like_dom_sf"/>
</dbReference>
<keyword evidence="5" id="KW-0963">Cytoplasm</keyword>
<dbReference type="KEGG" id="dci:103510335"/>
<dbReference type="InterPro" id="IPR001870">
    <property type="entry name" value="B30.2/SPRY"/>
</dbReference>
<evidence type="ECO:0000313" key="9">
    <source>
        <dbReference type="Proteomes" id="UP000079169"/>
    </source>
</evidence>
<dbReference type="SMART" id="SM00449">
    <property type="entry name" value="SPRY"/>
    <property type="match status" value="1"/>
</dbReference>
<evidence type="ECO:0000256" key="1">
    <source>
        <dbReference type="ARBA" id="ARBA00004123"/>
    </source>
</evidence>
<dbReference type="PANTHER" id="PTHR12245">
    <property type="entry name" value="SPRY DOMAIN CONTAINING SOCS BOX PROTEIN"/>
    <property type="match status" value="1"/>
</dbReference>
<name>A0A1S3D2S2_DIACI</name>
<evidence type="ECO:0000256" key="2">
    <source>
        <dbReference type="ARBA" id="ARBA00004496"/>
    </source>
</evidence>
<protein>
    <recommendedName>
        <fullName evidence="4">SPRY domain-containing SOCS box protein 3</fullName>
    </recommendedName>
</protein>
<dbReference type="PROSITE" id="PS50188">
    <property type="entry name" value="B302_SPRY"/>
    <property type="match status" value="1"/>
</dbReference>
<evidence type="ECO:0000259" key="7">
    <source>
        <dbReference type="PROSITE" id="PS50188"/>
    </source>
</evidence>
<dbReference type="GO" id="GO:0005737">
    <property type="term" value="C:cytoplasm"/>
    <property type="evidence" value="ECO:0007669"/>
    <property type="project" value="UniProtKB-SubCell"/>
</dbReference>
<dbReference type="Proteomes" id="UP000079169">
    <property type="component" value="Unplaced"/>
</dbReference>
<dbReference type="GeneID" id="103510335"/>
<dbReference type="PANTHER" id="PTHR12245:SF12">
    <property type="entry name" value="SPRY DOMAIN-CONTAINING SOCS BOX PROTEIN 3"/>
    <property type="match status" value="1"/>
</dbReference>
<dbReference type="InterPro" id="IPR013320">
    <property type="entry name" value="ConA-like_dom_sf"/>
</dbReference>
<dbReference type="InterPro" id="IPR001496">
    <property type="entry name" value="SOCS_box"/>
</dbReference>
<dbReference type="RefSeq" id="XP_008473208.1">
    <property type="nucleotide sequence ID" value="XM_008474986.2"/>
</dbReference>
<evidence type="ECO:0000256" key="6">
    <source>
        <dbReference type="ARBA" id="ARBA00023242"/>
    </source>
</evidence>
<dbReference type="GO" id="GO:0005634">
    <property type="term" value="C:nucleus"/>
    <property type="evidence" value="ECO:0007669"/>
    <property type="project" value="UniProtKB-SubCell"/>
</dbReference>
<feature type="domain" description="B30.2/SPRY" evidence="7">
    <location>
        <begin position="1"/>
        <end position="185"/>
    </location>
</feature>
<feature type="domain" description="SOCS box" evidence="8">
    <location>
        <begin position="175"/>
        <end position="224"/>
    </location>
</feature>
<dbReference type="OMA" id="VYFHISP"/>
<keyword evidence="6" id="KW-0539">Nucleus</keyword>
<dbReference type="InterPro" id="IPR050672">
    <property type="entry name" value="FBXO45-Fsn/SPSB_families"/>
</dbReference>
<dbReference type="PaxDb" id="121845-A0A1S3D2S2"/>
<dbReference type="InterPro" id="IPR043136">
    <property type="entry name" value="B30.2/SPRY_sf"/>
</dbReference>
<dbReference type="GO" id="GO:0019005">
    <property type="term" value="C:SCF ubiquitin ligase complex"/>
    <property type="evidence" value="ECO:0007669"/>
    <property type="project" value="TreeGrafter"/>
</dbReference>
<keyword evidence="9" id="KW-1185">Reference proteome</keyword>
<reference evidence="10" key="1">
    <citation type="submission" date="2025-08" db="UniProtKB">
        <authorList>
            <consortium name="RefSeq"/>
        </authorList>
    </citation>
    <scope>IDENTIFICATION</scope>
</reference>
<dbReference type="SUPFAM" id="SSF49899">
    <property type="entry name" value="Concanavalin A-like lectins/glucanases"/>
    <property type="match status" value="1"/>
</dbReference>
<dbReference type="Pfam" id="PF00622">
    <property type="entry name" value="SPRY"/>
    <property type="match status" value="1"/>
</dbReference>
<comment type="similarity">
    <text evidence="3">Belongs to the SPSB family.</text>
</comment>
<evidence type="ECO:0000313" key="10">
    <source>
        <dbReference type="RefSeq" id="XP_008473208.1"/>
    </source>
</evidence>
<accession>A0A1S3D2S2</accession>
<dbReference type="InterPro" id="IPR003877">
    <property type="entry name" value="SPRY_dom"/>
</dbReference>
<dbReference type="Gene3D" id="2.60.120.920">
    <property type="match status" value="1"/>
</dbReference>
<evidence type="ECO:0000256" key="3">
    <source>
        <dbReference type="ARBA" id="ARBA00010910"/>
    </source>
</evidence>
<dbReference type="GO" id="GO:0035556">
    <property type="term" value="P:intracellular signal transduction"/>
    <property type="evidence" value="ECO:0007669"/>
    <property type="project" value="InterPro"/>
</dbReference>
<dbReference type="STRING" id="121845.A0A1S3D2S2"/>